<reference evidence="1 2" key="1">
    <citation type="submission" date="2019-01" db="EMBL/GenBank/DDBJ databases">
        <title>Lacibacter sp. strain TTM-7.</title>
        <authorList>
            <person name="Chen W.-M."/>
        </authorList>
    </citation>
    <scope>NUCLEOTIDE SEQUENCE [LARGE SCALE GENOMIC DNA]</scope>
    <source>
        <strain evidence="1 2">TTM-7</strain>
    </source>
</reference>
<keyword evidence="2" id="KW-1185">Reference proteome</keyword>
<dbReference type="EMBL" id="SDHW01000001">
    <property type="protein sequence ID" value="RXK61599.1"/>
    <property type="molecule type" value="Genomic_DNA"/>
</dbReference>
<name>A0A4Q1CLX2_9BACT</name>
<gene>
    <name evidence="1" type="ORF">ESA94_00870</name>
</gene>
<organism evidence="1 2">
    <name type="scientific">Lacibacter luteus</name>
    <dbReference type="NCBI Taxonomy" id="2508719"/>
    <lineage>
        <taxon>Bacteria</taxon>
        <taxon>Pseudomonadati</taxon>
        <taxon>Bacteroidota</taxon>
        <taxon>Chitinophagia</taxon>
        <taxon>Chitinophagales</taxon>
        <taxon>Chitinophagaceae</taxon>
        <taxon>Lacibacter</taxon>
    </lineage>
</organism>
<evidence type="ECO:0000313" key="2">
    <source>
        <dbReference type="Proteomes" id="UP000290204"/>
    </source>
</evidence>
<dbReference type="OrthoDB" id="9839063at2"/>
<dbReference type="RefSeq" id="WP_129128972.1">
    <property type="nucleotide sequence ID" value="NZ_SDHW01000001.1"/>
</dbReference>
<sequence length="192" mass="22876">MQKELIHQAMLMFDTADKWNSFLELSSSKDEIRNQWYQKMKTLVTKRFCEEDVVNGWSFSSWNSWDFRWYLTEFGRESFCIWMFGNRIGLWVNPNVFNSQKITELLNTDTYSIVMSVFRPDEVFSGDWKLVEYGNFDFDSPFNGHFDNDKLGWFAGNESEKFSDQLLEKVNKIRKNENITGLFADLNRIAKK</sequence>
<proteinExistence type="predicted"/>
<dbReference type="AlphaFoldDB" id="A0A4Q1CLX2"/>
<comment type="caution">
    <text evidence="1">The sequence shown here is derived from an EMBL/GenBank/DDBJ whole genome shotgun (WGS) entry which is preliminary data.</text>
</comment>
<dbReference type="Proteomes" id="UP000290204">
    <property type="component" value="Unassembled WGS sequence"/>
</dbReference>
<evidence type="ECO:0000313" key="1">
    <source>
        <dbReference type="EMBL" id="RXK61599.1"/>
    </source>
</evidence>
<protein>
    <submittedName>
        <fullName evidence="1">Uncharacterized protein</fullName>
    </submittedName>
</protein>
<accession>A0A4Q1CLX2</accession>